<evidence type="ECO:0000256" key="3">
    <source>
        <dbReference type="ARBA" id="ARBA00022946"/>
    </source>
</evidence>
<dbReference type="OMA" id="YMRDWAR"/>
<dbReference type="GO" id="GO:0005739">
    <property type="term" value="C:mitochondrion"/>
    <property type="evidence" value="ECO:0000318"/>
    <property type="project" value="GO_Central"/>
</dbReference>
<keyword evidence="3" id="KW-0809">Transit peptide</keyword>
<evidence type="ECO:0000256" key="4">
    <source>
        <dbReference type="ARBA" id="ARBA00023128"/>
    </source>
</evidence>
<evidence type="ECO:0000256" key="6">
    <source>
        <dbReference type="ARBA" id="ARBA00044735"/>
    </source>
</evidence>
<protein>
    <recommendedName>
        <fullName evidence="5">LYR motif-containing protein 2</fullName>
    </recommendedName>
</protein>
<proteinExistence type="inferred from homology"/>
<keyword evidence="9" id="KW-1185">Reference proteome</keyword>
<evidence type="ECO:0000256" key="5">
    <source>
        <dbReference type="ARBA" id="ARBA00026235"/>
    </source>
</evidence>
<dbReference type="PANTHER" id="PTHR13675:SF0">
    <property type="entry name" value="LYR MOTIF-CONTAINING PROTEIN 2"/>
    <property type="match status" value="1"/>
</dbReference>
<evidence type="ECO:0000256" key="1">
    <source>
        <dbReference type="ARBA" id="ARBA00004173"/>
    </source>
</evidence>
<accession>A7S5E6</accession>
<evidence type="ECO:0000259" key="7">
    <source>
        <dbReference type="Pfam" id="PF05347"/>
    </source>
</evidence>
<dbReference type="eggNOG" id="ENOG502S8DG">
    <property type="taxonomic scope" value="Eukaryota"/>
</dbReference>
<evidence type="ECO:0000256" key="2">
    <source>
        <dbReference type="ARBA" id="ARBA00009508"/>
    </source>
</evidence>
<name>A7S5E6_NEMVE</name>
<dbReference type="CDD" id="cd20262">
    <property type="entry name" value="Complex1_LYR_LYRM2"/>
    <property type="match status" value="1"/>
</dbReference>
<comment type="subcellular location">
    <subcellularLocation>
        <location evidence="1">Mitochondrion</location>
    </subcellularLocation>
</comment>
<dbReference type="Proteomes" id="UP000001593">
    <property type="component" value="Unassembled WGS sequence"/>
</dbReference>
<dbReference type="InterPro" id="IPR045293">
    <property type="entry name" value="Complex1_LYR_LYRM2"/>
</dbReference>
<evidence type="ECO:0000313" key="9">
    <source>
        <dbReference type="Proteomes" id="UP000001593"/>
    </source>
</evidence>
<keyword evidence="4" id="KW-0496">Mitochondrion</keyword>
<reference evidence="8 9" key="1">
    <citation type="journal article" date="2007" name="Science">
        <title>Sea anemone genome reveals ancestral eumetazoan gene repertoire and genomic organization.</title>
        <authorList>
            <person name="Putnam N.H."/>
            <person name="Srivastava M."/>
            <person name="Hellsten U."/>
            <person name="Dirks B."/>
            <person name="Chapman J."/>
            <person name="Salamov A."/>
            <person name="Terry A."/>
            <person name="Shapiro H."/>
            <person name="Lindquist E."/>
            <person name="Kapitonov V.V."/>
            <person name="Jurka J."/>
            <person name="Genikhovich G."/>
            <person name="Grigoriev I.V."/>
            <person name="Lucas S.M."/>
            <person name="Steele R.E."/>
            <person name="Finnerty J.R."/>
            <person name="Technau U."/>
            <person name="Martindale M.Q."/>
            <person name="Rokhsar D.S."/>
        </authorList>
    </citation>
    <scope>NUCLEOTIDE SEQUENCE [LARGE SCALE GENOMIC DNA]</scope>
    <source>
        <strain evidence="9">CH2 X CH6</strain>
    </source>
</reference>
<gene>
    <name evidence="8" type="ORF">NEMVEDRAFT_v1g185873</name>
</gene>
<dbReference type="EMBL" id="DS469582">
    <property type="protein sequence ID" value="EDO41072.1"/>
    <property type="molecule type" value="Genomic_DNA"/>
</dbReference>
<dbReference type="InterPro" id="IPR008011">
    <property type="entry name" value="Complex1_LYR_dom"/>
</dbReference>
<dbReference type="AlphaFoldDB" id="A7S5E6"/>
<dbReference type="InParanoid" id="A7S5E6"/>
<dbReference type="HOGENOM" id="CLU_151409_1_1_1"/>
<dbReference type="KEGG" id="nve:5512836"/>
<dbReference type="OrthoDB" id="74240at2759"/>
<dbReference type="PhylomeDB" id="A7S5E6"/>
<comment type="similarity">
    <text evidence="2">Belongs to the complex I LYR family.</text>
</comment>
<evidence type="ECO:0000313" key="8">
    <source>
        <dbReference type="EMBL" id="EDO41072.1"/>
    </source>
</evidence>
<sequence>MAARLPTKALSLKQFMVRRQVLGLYRDLMKALNKIPDKNHQKELKEWTREEFKQNKTETDPAAIQFMITRGQQALREIASTISLAK</sequence>
<dbReference type="PANTHER" id="PTHR13675">
    <property type="entry name" value="LYR MOTIF-CONTAINING PROTEIN 2"/>
    <property type="match status" value="1"/>
</dbReference>
<comment type="function">
    <text evidence="6">Involved in efficient integration of the N-module into mitochondrial respiratory chain complex I.</text>
</comment>
<organism evidence="8 9">
    <name type="scientific">Nematostella vectensis</name>
    <name type="common">Starlet sea anemone</name>
    <dbReference type="NCBI Taxonomy" id="45351"/>
    <lineage>
        <taxon>Eukaryota</taxon>
        <taxon>Metazoa</taxon>
        <taxon>Cnidaria</taxon>
        <taxon>Anthozoa</taxon>
        <taxon>Hexacorallia</taxon>
        <taxon>Actiniaria</taxon>
        <taxon>Edwardsiidae</taxon>
        <taxon>Nematostella</taxon>
    </lineage>
</organism>
<dbReference type="Pfam" id="PF05347">
    <property type="entry name" value="Complex1_LYR"/>
    <property type="match status" value="1"/>
</dbReference>
<feature type="domain" description="Complex 1 LYR protein" evidence="7">
    <location>
        <begin position="19"/>
        <end position="76"/>
    </location>
</feature>